<evidence type="ECO:0000313" key="2">
    <source>
        <dbReference type="Proteomes" id="UP001610563"/>
    </source>
</evidence>
<accession>A0ABR4GNT0</accession>
<dbReference type="EMBL" id="JBFTWV010000004">
    <property type="protein sequence ID" value="KAL2800219.1"/>
    <property type="molecule type" value="Genomic_DNA"/>
</dbReference>
<comment type="caution">
    <text evidence="1">The sequence shown here is derived from an EMBL/GenBank/DDBJ whole genome shotgun (WGS) entry which is preliminary data.</text>
</comment>
<dbReference type="Proteomes" id="UP001610563">
    <property type="component" value="Unassembled WGS sequence"/>
</dbReference>
<protein>
    <submittedName>
        <fullName evidence="1">Uncharacterized protein</fullName>
    </submittedName>
</protein>
<name>A0ABR4GNT0_9EURO</name>
<reference evidence="1 2" key="1">
    <citation type="submission" date="2024-07" db="EMBL/GenBank/DDBJ databases">
        <title>Section-level genome sequencing and comparative genomics of Aspergillus sections Usti and Cavernicolus.</title>
        <authorList>
            <consortium name="Lawrence Berkeley National Laboratory"/>
            <person name="Nybo J.L."/>
            <person name="Vesth T.C."/>
            <person name="Theobald S."/>
            <person name="Frisvad J.C."/>
            <person name="Larsen T.O."/>
            <person name="Kjaerboelling I."/>
            <person name="Rothschild-Mancinelli K."/>
            <person name="Lyhne E.K."/>
            <person name="Kogle M.E."/>
            <person name="Barry K."/>
            <person name="Clum A."/>
            <person name="Na H."/>
            <person name="Ledsgaard L."/>
            <person name="Lin J."/>
            <person name="Lipzen A."/>
            <person name="Kuo A."/>
            <person name="Riley R."/>
            <person name="Mondo S."/>
            <person name="Labutti K."/>
            <person name="Haridas S."/>
            <person name="Pangalinan J."/>
            <person name="Salamov A.A."/>
            <person name="Simmons B.A."/>
            <person name="Magnuson J.K."/>
            <person name="Chen J."/>
            <person name="Drula E."/>
            <person name="Henrissat B."/>
            <person name="Wiebenga A."/>
            <person name="Lubbers R.J."/>
            <person name="Gomes A.C."/>
            <person name="Makela M.R."/>
            <person name="Stajich J."/>
            <person name="Grigoriev I.V."/>
            <person name="Mortensen U.H."/>
            <person name="De Vries R.P."/>
            <person name="Baker S.E."/>
            <person name="Andersen M.R."/>
        </authorList>
    </citation>
    <scope>NUCLEOTIDE SEQUENCE [LARGE SCALE GENOMIC DNA]</scope>
    <source>
        <strain evidence="1 2">CBS 209.92</strain>
    </source>
</reference>
<keyword evidence="2" id="KW-1185">Reference proteome</keyword>
<sequence length="136" mass="15332">MKAYTFTCRRLGLLVSASFLLNGGAGVWCIAPTFRLHAVNSGKNSMSDNAYQALLFEHLRDETSVDKLILKYERWFLEGKASPADLLSSGKSFVHVRRCGKSLNTARKAAERIRWMNSTRRATLTPMINQLFCICL</sequence>
<organism evidence="1 2">
    <name type="scientific">Aspergillus keveii</name>
    <dbReference type="NCBI Taxonomy" id="714993"/>
    <lineage>
        <taxon>Eukaryota</taxon>
        <taxon>Fungi</taxon>
        <taxon>Dikarya</taxon>
        <taxon>Ascomycota</taxon>
        <taxon>Pezizomycotina</taxon>
        <taxon>Eurotiomycetes</taxon>
        <taxon>Eurotiomycetidae</taxon>
        <taxon>Eurotiales</taxon>
        <taxon>Aspergillaceae</taxon>
        <taxon>Aspergillus</taxon>
        <taxon>Aspergillus subgen. Nidulantes</taxon>
    </lineage>
</organism>
<gene>
    <name evidence="1" type="ORF">BJX66DRAFT_182095</name>
</gene>
<evidence type="ECO:0000313" key="1">
    <source>
        <dbReference type="EMBL" id="KAL2800219.1"/>
    </source>
</evidence>
<proteinExistence type="predicted"/>